<comment type="caution">
    <text evidence="2">The sequence shown here is derived from an EMBL/GenBank/DDBJ whole genome shotgun (WGS) entry which is preliminary data.</text>
</comment>
<protein>
    <submittedName>
        <fullName evidence="2">9898_t:CDS:1</fullName>
    </submittedName>
</protein>
<sequence>MEKSDRERAIREVIKNTMNYDLHLPWTKVNIIADESSQTFNIQKTETPRPHQIHLHPQRK</sequence>
<reference evidence="2" key="1">
    <citation type="submission" date="2021-06" db="EMBL/GenBank/DDBJ databases">
        <authorList>
            <person name="Kallberg Y."/>
            <person name="Tangrot J."/>
            <person name="Rosling A."/>
        </authorList>
    </citation>
    <scope>NUCLEOTIDE SEQUENCE</scope>
    <source>
        <strain evidence="2">CL551</strain>
    </source>
</reference>
<keyword evidence="3" id="KW-1185">Reference proteome</keyword>
<dbReference type="EMBL" id="CAJVPV010055021">
    <property type="protein sequence ID" value="CAG8783929.1"/>
    <property type="molecule type" value="Genomic_DNA"/>
</dbReference>
<gene>
    <name evidence="2" type="ORF">AMORRO_LOCUS17554</name>
</gene>
<evidence type="ECO:0000313" key="2">
    <source>
        <dbReference type="EMBL" id="CAG8783929.1"/>
    </source>
</evidence>
<proteinExistence type="predicted"/>
<evidence type="ECO:0000256" key="1">
    <source>
        <dbReference type="SAM" id="MobiDB-lite"/>
    </source>
</evidence>
<accession>A0A9N9JJG6</accession>
<evidence type="ECO:0000313" key="3">
    <source>
        <dbReference type="Proteomes" id="UP000789342"/>
    </source>
</evidence>
<dbReference type="OrthoDB" id="10559136at2759"/>
<organism evidence="2 3">
    <name type="scientific">Acaulospora morrowiae</name>
    <dbReference type="NCBI Taxonomy" id="94023"/>
    <lineage>
        <taxon>Eukaryota</taxon>
        <taxon>Fungi</taxon>
        <taxon>Fungi incertae sedis</taxon>
        <taxon>Mucoromycota</taxon>
        <taxon>Glomeromycotina</taxon>
        <taxon>Glomeromycetes</taxon>
        <taxon>Diversisporales</taxon>
        <taxon>Acaulosporaceae</taxon>
        <taxon>Acaulospora</taxon>
    </lineage>
</organism>
<dbReference type="AlphaFoldDB" id="A0A9N9JJG6"/>
<feature type="compositionally biased region" description="Basic residues" evidence="1">
    <location>
        <begin position="51"/>
        <end position="60"/>
    </location>
</feature>
<feature type="region of interest" description="Disordered" evidence="1">
    <location>
        <begin position="41"/>
        <end position="60"/>
    </location>
</feature>
<name>A0A9N9JJG6_9GLOM</name>
<dbReference type="Proteomes" id="UP000789342">
    <property type="component" value="Unassembled WGS sequence"/>
</dbReference>